<evidence type="ECO:0000259" key="1">
    <source>
        <dbReference type="Pfam" id="PF04466"/>
    </source>
</evidence>
<dbReference type="Proteomes" id="UP000249377">
    <property type="component" value="Unassembled WGS sequence"/>
</dbReference>
<evidence type="ECO:0000313" key="3">
    <source>
        <dbReference type="Proteomes" id="UP000249377"/>
    </source>
</evidence>
<dbReference type="InterPro" id="IPR027417">
    <property type="entry name" value="P-loop_NTPase"/>
</dbReference>
<keyword evidence="3" id="KW-1185">Reference proteome</keyword>
<feature type="domain" description="Phage terminase large subunit N-terminal" evidence="1">
    <location>
        <begin position="36"/>
        <end position="235"/>
    </location>
</feature>
<evidence type="ECO:0000313" key="2">
    <source>
        <dbReference type="EMBL" id="RAQ21827.1"/>
    </source>
</evidence>
<dbReference type="AlphaFoldDB" id="A0A328UEF8"/>
<sequence>MEAFRSLTTCKISELLSPAFYEIHRAIKAEKINELVAKGGRGSTKSSAIGGIELPLMLLKHSDCHAVVLRKYGNTLRSSVYAQVCWGISALGLTNKFKCTVSPMEITCLLTGQKIYFFGLDDPGKLKSIKVPFGYIGIVWFEELDQFDSPEQVRNVEQSCLRGGPFSFTFKSFNPPAMARNWANRYVLEEKPGKLVHHSTYLTTPREWLGPRFLADAEHLKEKNETAYRHEYLGEVVGSGSAVFENLKLEPIPDEMVRSFDRRLGGSGQAEAGVSIQKGDLVKIAPGAVYYNGAAIPSWVKNQSWYVSQVSGDRAVIDKNESGTSSICSPVNTKYLSAAGSTGAAPAPSEPKKIEAGGKVKVTGSQYTNGVAIPSYVKGNTYTVQQVKSDRVLLKEIYSWVPLSGVQAV</sequence>
<dbReference type="PANTHER" id="PTHR39184:SF1">
    <property type="entry name" value="PBSX PHAGE TERMINASE LARGE SUBUNIT"/>
    <property type="match status" value="1"/>
</dbReference>
<organism evidence="2 3">
    <name type="scientific">Hydrogeniiclostridium mannosilyticum</name>
    <dbReference type="NCBI Taxonomy" id="2764322"/>
    <lineage>
        <taxon>Bacteria</taxon>
        <taxon>Bacillati</taxon>
        <taxon>Bacillota</taxon>
        <taxon>Clostridia</taxon>
        <taxon>Eubacteriales</taxon>
        <taxon>Acutalibacteraceae</taxon>
        <taxon>Hydrogeniiclostridium</taxon>
    </lineage>
</organism>
<dbReference type="InterPro" id="IPR052380">
    <property type="entry name" value="Viral_DNA_packaging_terminase"/>
</dbReference>
<reference evidence="2 3" key="1">
    <citation type="submission" date="2018-06" db="EMBL/GenBank/DDBJ databases">
        <title>Noncontiguous genome sequence of Ruminococcaceae bacterium ASD2818.</title>
        <authorList>
            <person name="Chaplin A.V."/>
            <person name="Sokolova S.R."/>
            <person name="Kochetkova T.O."/>
            <person name="Goltsov A.Y."/>
            <person name="Trofimov D.Y."/>
            <person name="Efimov B.A."/>
        </authorList>
    </citation>
    <scope>NUCLEOTIDE SEQUENCE [LARGE SCALE GENOMIC DNA]</scope>
    <source>
        <strain evidence="2 3">ASD2818</strain>
    </source>
</reference>
<dbReference type="Pfam" id="PF04466">
    <property type="entry name" value="Terminase_3"/>
    <property type="match status" value="1"/>
</dbReference>
<comment type="caution">
    <text evidence="2">The sequence shown here is derived from an EMBL/GenBank/DDBJ whole genome shotgun (WGS) entry which is preliminary data.</text>
</comment>
<dbReference type="PANTHER" id="PTHR39184">
    <property type="match status" value="1"/>
</dbReference>
<accession>A0A328UEF8</accession>
<dbReference type="EMBL" id="QLYR01000023">
    <property type="protein sequence ID" value="RAQ21827.1"/>
    <property type="molecule type" value="Genomic_DNA"/>
</dbReference>
<proteinExistence type="predicted"/>
<dbReference type="InterPro" id="IPR035412">
    <property type="entry name" value="Terminase_L_N"/>
</dbReference>
<gene>
    <name evidence="2" type="ORF">DPQ25_14165</name>
</gene>
<dbReference type="InterPro" id="IPR006437">
    <property type="entry name" value="Phage_terminase_lsu"/>
</dbReference>
<name>A0A328UEF8_9FIRM</name>
<dbReference type="Gene3D" id="3.40.50.300">
    <property type="entry name" value="P-loop containing nucleotide triphosphate hydrolases"/>
    <property type="match status" value="1"/>
</dbReference>
<dbReference type="NCBIfam" id="TIGR01547">
    <property type="entry name" value="phage_term_2"/>
    <property type="match status" value="1"/>
</dbReference>
<protein>
    <submittedName>
        <fullName evidence="2">PBSX family phage terminase large subunit</fullName>
    </submittedName>
</protein>